<dbReference type="PANTHER" id="PTHR36180:SF2">
    <property type="entry name" value="BRO FAMILY PROTEIN"/>
    <property type="match status" value="1"/>
</dbReference>
<comment type="caution">
    <text evidence="1">The sequence shown here is derived from an EMBL/GenBank/DDBJ whole genome shotgun (WGS) entry which is preliminary data.</text>
</comment>
<sequence length="195" mass="22093">MYTLVLRCRDAIKPGSVPHKFRKWVTAEVLPSIRKNGVYSKTKKALLGKITFEQQEAIKQLVMNRGKALPKDRQAKAMITMWSALKSHFGVSYKEIEESQFAEALSLAARVPLEGELMPPVFLPTPEPSVDLSMEIHNIGIACGHIEYIWRVWGSELYPALKAVRSPLAYELMDRIRDSCAIVNTVRRGLERNRG</sequence>
<reference evidence="1 2" key="1">
    <citation type="submission" date="2016-09" db="EMBL/GenBank/DDBJ databases">
        <authorList>
            <person name="Doonan J."/>
            <person name="Pachebat J.A."/>
            <person name="Golyshin P.N."/>
            <person name="Denman S."/>
            <person name="Mcdonald J.E."/>
        </authorList>
    </citation>
    <scope>NUCLEOTIDE SEQUENCE [LARGE SCALE GENOMIC DNA]</scope>
    <source>
        <strain evidence="1 2">NCPPB 3934</strain>
    </source>
</reference>
<evidence type="ECO:0008006" key="3">
    <source>
        <dbReference type="Google" id="ProtNLM"/>
    </source>
</evidence>
<dbReference type="PANTHER" id="PTHR36180">
    <property type="entry name" value="DNA-BINDING PROTEIN-RELATED-RELATED"/>
    <property type="match status" value="1"/>
</dbReference>
<name>A0A421DQY3_9GAMM</name>
<accession>A0A421DQY3</accession>
<evidence type="ECO:0000313" key="1">
    <source>
        <dbReference type="EMBL" id="RLM26488.1"/>
    </source>
</evidence>
<keyword evidence="2" id="KW-1185">Reference proteome</keyword>
<dbReference type="AlphaFoldDB" id="A0A421DQY3"/>
<gene>
    <name evidence="1" type="ORF">BIY29_05355</name>
</gene>
<protein>
    <recommendedName>
        <fullName evidence="3">Bro-N domain-containing protein</fullName>
    </recommendedName>
</protein>
<evidence type="ECO:0000313" key="2">
    <source>
        <dbReference type="Proteomes" id="UP000285648"/>
    </source>
</evidence>
<dbReference type="EMBL" id="MJLZ01000008">
    <property type="protein sequence ID" value="RLM26488.1"/>
    <property type="molecule type" value="Genomic_DNA"/>
</dbReference>
<proteinExistence type="predicted"/>
<organism evidence="1 2">
    <name type="scientific">Brenneria alni</name>
    <dbReference type="NCBI Taxonomy" id="71656"/>
    <lineage>
        <taxon>Bacteria</taxon>
        <taxon>Pseudomonadati</taxon>
        <taxon>Pseudomonadota</taxon>
        <taxon>Gammaproteobacteria</taxon>
        <taxon>Enterobacterales</taxon>
        <taxon>Pectobacteriaceae</taxon>
        <taxon>Brenneria</taxon>
    </lineage>
</organism>
<dbReference type="Proteomes" id="UP000285648">
    <property type="component" value="Unassembled WGS sequence"/>
</dbReference>